<evidence type="ECO:0000256" key="6">
    <source>
        <dbReference type="ARBA" id="ARBA00022927"/>
    </source>
</evidence>
<dbReference type="PANTHER" id="PTHR12746:SF2">
    <property type="entry name" value="60S RIBOSOMAL EXPORT PROTEIN NMD3"/>
    <property type="match status" value="1"/>
</dbReference>
<dbReference type="EMBL" id="GEFM01006810">
    <property type="protein sequence ID" value="JAP68986.1"/>
    <property type="molecule type" value="mRNA"/>
</dbReference>
<keyword evidence="6 8" id="KW-0653">Protein transport</keyword>
<accession>A0A131XTJ6</accession>
<comment type="subcellular location">
    <subcellularLocation>
        <location evidence="8">Cytoplasm</location>
    </subcellularLocation>
    <subcellularLocation>
        <location evidence="8">Nucleus</location>
    </subcellularLocation>
</comment>
<dbReference type="InterPro" id="IPR048899">
    <property type="entry name" value="NMD_SH3"/>
</dbReference>
<dbReference type="GO" id="GO:0043023">
    <property type="term" value="F:ribosomal large subunit binding"/>
    <property type="evidence" value="ECO:0007669"/>
    <property type="project" value="InterPro"/>
</dbReference>
<keyword evidence="5 8" id="KW-0963">Cytoplasm</keyword>
<dbReference type="Pfam" id="PF04981">
    <property type="entry name" value="NMD3"/>
    <property type="match status" value="1"/>
</dbReference>
<feature type="domain" description="60S ribosomal export protein NMD3 OB-fold" evidence="10">
    <location>
        <begin position="313"/>
        <end position="409"/>
    </location>
</feature>
<dbReference type="AlphaFoldDB" id="A0A131XTJ6"/>
<evidence type="ECO:0000256" key="8">
    <source>
        <dbReference type="RuleBase" id="RU364108"/>
    </source>
</evidence>
<feature type="domain" description="60S ribosomal export protein NMD3 SH3" evidence="11">
    <location>
        <begin position="249"/>
        <end position="297"/>
    </location>
</feature>
<dbReference type="InterPro" id="IPR048898">
    <property type="entry name" value="OB_NMD3"/>
</dbReference>
<dbReference type="InterPro" id="IPR007064">
    <property type="entry name" value="Nmd3_N"/>
</dbReference>
<evidence type="ECO:0000313" key="12">
    <source>
        <dbReference type="EMBL" id="JAP68986.1"/>
    </source>
</evidence>
<evidence type="ECO:0000259" key="9">
    <source>
        <dbReference type="Pfam" id="PF04981"/>
    </source>
</evidence>
<dbReference type="GO" id="GO:0005634">
    <property type="term" value="C:nucleus"/>
    <property type="evidence" value="ECO:0007669"/>
    <property type="project" value="UniProtKB-SubCell"/>
</dbReference>
<evidence type="ECO:0000256" key="2">
    <source>
        <dbReference type="ARBA" id="ARBA00009794"/>
    </source>
</evidence>
<reference evidence="12" key="1">
    <citation type="submission" date="2016-02" db="EMBL/GenBank/DDBJ databases">
        <title>RNAseq analyses of the midgut from blood- or serum-fed Ixodes ricinus ticks.</title>
        <authorList>
            <person name="Perner J."/>
            <person name="Provaznik J."/>
            <person name="Schrenkova J."/>
            <person name="Urbanova V."/>
            <person name="Ribeiro J.M."/>
            <person name="Kopacek P."/>
        </authorList>
    </citation>
    <scope>NUCLEOTIDE SEQUENCE</scope>
    <source>
        <tissue evidence="12">Gut</tissue>
    </source>
</reference>
<dbReference type="PANTHER" id="PTHR12746">
    <property type="entry name" value="NONSENSE-MEDIATED MRNA DECAY PROTEIN 3"/>
    <property type="match status" value="1"/>
</dbReference>
<evidence type="ECO:0000259" key="11">
    <source>
        <dbReference type="Pfam" id="PF21193"/>
    </source>
</evidence>
<name>A0A131XTJ6_IXORI</name>
<evidence type="ECO:0000256" key="3">
    <source>
        <dbReference type="ARBA" id="ARBA00017035"/>
    </source>
</evidence>
<evidence type="ECO:0000256" key="5">
    <source>
        <dbReference type="ARBA" id="ARBA00022490"/>
    </source>
</evidence>
<keyword evidence="7 8" id="KW-0539">Nucleus</keyword>
<evidence type="ECO:0000256" key="7">
    <source>
        <dbReference type="ARBA" id="ARBA00023242"/>
    </source>
</evidence>
<dbReference type="Pfam" id="PF21192">
    <property type="entry name" value="OB_NMD3"/>
    <property type="match status" value="1"/>
</dbReference>
<protein>
    <recommendedName>
        <fullName evidence="3 8">60S ribosomal export protein NMD3</fullName>
    </recommendedName>
</protein>
<comment type="function">
    <text evidence="1 8">Acts as an adapter for the XPO1/CRM1-mediated export of the 60S ribosomal subunit.</text>
</comment>
<comment type="similarity">
    <text evidence="2 8">Belongs to the NMD3 family.</text>
</comment>
<dbReference type="GO" id="GO:0005737">
    <property type="term" value="C:cytoplasm"/>
    <property type="evidence" value="ECO:0007669"/>
    <property type="project" value="UniProtKB-SubCell"/>
</dbReference>
<organism evidence="12">
    <name type="scientific">Ixodes ricinus</name>
    <name type="common">Common tick</name>
    <name type="synonym">Acarus ricinus</name>
    <dbReference type="NCBI Taxonomy" id="34613"/>
    <lineage>
        <taxon>Eukaryota</taxon>
        <taxon>Metazoa</taxon>
        <taxon>Ecdysozoa</taxon>
        <taxon>Arthropoda</taxon>
        <taxon>Chelicerata</taxon>
        <taxon>Arachnida</taxon>
        <taxon>Acari</taxon>
        <taxon>Parasitiformes</taxon>
        <taxon>Ixodida</taxon>
        <taxon>Ixodoidea</taxon>
        <taxon>Ixodidae</taxon>
        <taxon>Ixodinae</taxon>
        <taxon>Ixodes</taxon>
    </lineage>
</organism>
<sequence>MEYATGEAASDGQCKILCCTCGVPVEPNPSNMCVACLRQEVDISEGIPKQGTLYFCRGCERYLQPPAHWVHASLESRELLALLLKKIKGLNRVRLVDAGFEWTEPHSRRIRVRLTVQKEVAGGTILQQVFVVEFAVNHQMCDKCHRREAKDFWRALVQVRQKVQHKKTFLYLEQLMLKHQAHKDCLNIKACHDGLDFYFSKKDEARKLVDFLQTMVPCRYVMSQQLISHDVHSNVFNYKNTFSVEIAPVCKDDVVCLPPAVARSLGSMSQICVCLRVTSSIHLMDPSTLQVSELSAQQFWRNPFQGLCAPKQLTEYVVMDVSHVKDVDRTFFAGQGKLSFRHVLADAWVIRSCDLGTHENYTHCRTHLGHLLKPGDSVLGFDLANANINDAHFEKLKVDKRPEVVLVKKVFGDRMSRSQKRRWKLKRLQLDMETETSSVARDYTEFLEELEEDAVYRQNVNVYLDREKLAVDTDDEDGELPKITLQEMLDDLCLEDDPMGDGPEEPVA</sequence>
<dbReference type="Pfam" id="PF21193">
    <property type="entry name" value="NMD_SH3"/>
    <property type="match status" value="1"/>
</dbReference>
<keyword evidence="4 8" id="KW-0813">Transport</keyword>
<dbReference type="GO" id="GO:0015031">
    <property type="term" value="P:protein transport"/>
    <property type="evidence" value="ECO:0007669"/>
    <property type="project" value="UniProtKB-KW"/>
</dbReference>
<proteinExistence type="evidence at transcript level"/>
<evidence type="ECO:0000259" key="10">
    <source>
        <dbReference type="Pfam" id="PF21192"/>
    </source>
</evidence>
<feature type="domain" description="Nmd3 N-terminal" evidence="9">
    <location>
        <begin position="18"/>
        <end position="246"/>
    </location>
</feature>
<evidence type="ECO:0000256" key="1">
    <source>
        <dbReference type="ARBA" id="ARBA00002269"/>
    </source>
</evidence>
<evidence type="ECO:0000256" key="4">
    <source>
        <dbReference type="ARBA" id="ARBA00022448"/>
    </source>
</evidence>
<dbReference type="InterPro" id="IPR039768">
    <property type="entry name" value="Nmd3"/>
</dbReference>
<dbReference type="GO" id="GO:0000055">
    <property type="term" value="P:ribosomal large subunit export from nucleus"/>
    <property type="evidence" value="ECO:0007669"/>
    <property type="project" value="TreeGrafter"/>
</dbReference>